<protein>
    <submittedName>
        <fullName evidence="2">Putative membrane protein</fullName>
    </submittedName>
</protein>
<keyword evidence="1" id="KW-0472">Membrane</keyword>
<name>A0A7W8HYR9_9CAUL</name>
<comment type="caution">
    <text evidence="2">The sequence shown here is derived from an EMBL/GenBank/DDBJ whole genome shotgun (WGS) entry which is preliminary data.</text>
</comment>
<feature type="transmembrane region" description="Helical" evidence="1">
    <location>
        <begin position="28"/>
        <end position="50"/>
    </location>
</feature>
<dbReference type="AlphaFoldDB" id="A0A7W8HYR9"/>
<keyword evidence="3" id="KW-1185">Reference proteome</keyword>
<keyword evidence="1" id="KW-1133">Transmembrane helix</keyword>
<dbReference type="RefSeq" id="WP_183254704.1">
    <property type="nucleotide sequence ID" value="NZ_BAAAFF010000002.1"/>
</dbReference>
<gene>
    <name evidence="2" type="ORF">HNQ67_001911</name>
</gene>
<evidence type="ECO:0000313" key="2">
    <source>
        <dbReference type="EMBL" id="MBB5292391.1"/>
    </source>
</evidence>
<dbReference type="Proteomes" id="UP000566663">
    <property type="component" value="Unassembled WGS sequence"/>
</dbReference>
<feature type="transmembrane region" description="Helical" evidence="1">
    <location>
        <begin position="102"/>
        <end position="127"/>
    </location>
</feature>
<keyword evidence="1" id="KW-0812">Transmembrane</keyword>
<organism evidence="2 3">
    <name type="scientific">Brevundimonas basaltis</name>
    <dbReference type="NCBI Taxonomy" id="472166"/>
    <lineage>
        <taxon>Bacteria</taxon>
        <taxon>Pseudomonadati</taxon>
        <taxon>Pseudomonadota</taxon>
        <taxon>Alphaproteobacteria</taxon>
        <taxon>Caulobacterales</taxon>
        <taxon>Caulobacteraceae</taxon>
        <taxon>Brevundimonas</taxon>
    </lineage>
</organism>
<dbReference type="EMBL" id="JACHFZ010000003">
    <property type="protein sequence ID" value="MBB5292391.1"/>
    <property type="molecule type" value="Genomic_DNA"/>
</dbReference>
<feature type="transmembrane region" description="Helical" evidence="1">
    <location>
        <begin position="70"/>
        <end position="96"/>
    </location>
</feature>
<accession>A0A7W8HYR9</accession>
<evidence type="ECO:0000256" key="1">
    <source>
        <dbReference type="SAM" id="Phobius"/>
    </source>
</evidence>
<reference evidence="2 3" key="1">
    <citation type="submission" date="2020-08" db="EMBL/GenBank/DDBJ databases">
        <title>Genomic Encyclopedia of Type Strains, Phase IV (KMG-IV): sequencing the most valuable type-strain genomes for metagenomic binning, comparative biology and taxonomic classification.</title>
        <authorList>
            <person name="Goeker M."/>
        </authorList>
    </citation>
    <scope>NUCLEOTIDE SEQUENCE [LARGE SCALE GENOMIC DNA]</scope>
    <source>
        <strain evidence="2 3">DSM 25335</strain>
    </source>
</reference>
<sequence length="132" mass="14307">MTSTPPRDEPVFRSGGHGDGKVAALVAWALYILSIPSANILVLVGLVVAYAGRSSATGLALEHLNAQIRLFWSVFWWTIACWIAIAVSVVASVILIGIPFLIVFALLWFLISVWFTVKSIFGLINLLGDRAP</sequence>
<proteinExistence type="predicted"/>
<evidence type="ECO:0000313" key="3">
    <source>
        <dbReference type="Proteomes" id="UP000566663"/>
    </source>
</evidence>